<dbReference type="EMBL" id="JBBPBN010000015">
    <property type="protein sequence ID" value="KAK9024243.1"/>
    <property type="molecule type" value="Genomic_DNA"/>
</dbReference>
<protein>
    <submittedName>
        <fullName evidence="2">Uncharacterized protein</fullName>
    </submittedName>
</protein>
<gene>
    <name evidence="2" type="ORF">V6N11_004416</name>
</gene>
<proteinExistence type="predicted"/>
<evidence type="ECO:0000313" key="2">
    <source>
        <dbReference type="EMBL" id="KAK9024243.1"/>
    </source>
</evidence>
<feature type="compositionally biased region" description="Basic residues" evidence="1">
    <location>
        <begin position="105"/>
        <end position="120"/>
    </location>
</feature>
<name>A0ABR2SG55_9ROSI</name>
<dbReference type="Proteomes" id="UP001396334">
    <property type="component" value="Unassembled WGS sequence"/>
</dbReference>
<comment type="caution">
    <text evidence="2">The sequence shown here is derived from an EMBL/GenBank/DDBJ whole genome shotgun (WGS) entry which is preliminary data.</text>
</comment>
<evidence type="ECO:0000313" key="3">
    <source>
        <dbReference type="Proteomes" id="UP001396334"/>
    </source>
</evidence>
<organism evidence="2 3">
    <name type="scientific">Hibiscus sabdariffa</name>
    <name type="common">roselle</name>
    <dbReference type="NCBI Taxonomy" id="183260"/>
    <lineage>
        <taxon>Eukaryota</taxon>
        <taxon>Viridiplantae</taxon>
        <taxon>Streptophyta</taxon>
        <taxon>Embryophyta</taxon>
        <taxon>Tracheophyta</taxon>
        <taxon>Spermatophyta</taxon>
        <taxon>Magnoliopsida</taxon>
        <taxon>eudicotyledons</taxon>
        <taxon>Gunneridae</taxon>
        <taxon>Pentapetalae</taxon>
        <taxon>rosids</taxon>
        <taxon>malvids</taxon>
        <taxon>Malvales</taxon>
        <taxon>Malvaceae</taxon>
        <taxon>Malvoideae</taxon>
        <taxon>Hibiscus</taxon>
    </lineage>
</organism>
<feature type="region of interest" description="Disordered" evidence="1">
    <location>
        <begin position="102"/>
        <end position="128"/>
    </location>
</feature>
<reference evidence="2 3" key="1">
    <citation type="journal article" date="2024" name="G3 (Bethesda)">
        <title>Genome assembly of Hibiscus sabdariffa L. provides insights into metabolisms of medicinal natural products.</title>
        <authorList>
            <person name="Kim T."/>
        </authorList>
    </citation>
    <scope>NUCLEOTIDE SEQUENCE [LARGE SCALE GENOMIC DNA]</scope>
    <source>
        <strain evidence="2">TK-2024</strain>
        <tissue evidence="2">Old leaves</tissue>
    </source>
</reference>
<evidence type="ECO:0000256" key="1">
    <source>
        <dbReference type="SAM" id="MobiDB-lite"/>
    </source>
</evidence>
<keyword evidence="3" id="KW-1185">Reference proteome</keyword>
<accession>A0ABR2SG55</accession>
<sequence>MPKKVVHVQGKCSDEKVSTVVGDVSIIDDSVKGKFVIAGSSNRFTLLAEVDPAQITSIGHVVREASVRVSGADSDVSGQAVGQVARQPREAAKAVARIVQDLKAKKQSKGGARKQKKGGKKGGGVASE</sequence>